<dbReference type="InterPro" id="IPR050627">
    <property type="entry name" value="Nitroreductase/BluB"/>
</dbReference>
<dbReference type="Pfam" id="PF00881">
    <property type="entry name" value="Nitroreductase"/>
    <property type="match status" value="1"/>
</dbReference>
<accession>A0A381U7C3</accession>
<keyword evidence="2" id="KW-0288">FMN</keyword>
<feature type="domain" description="Nitroreductase" evidence="4">
    <location>
        <begin position="11"/>
        <end position="191"/>
    </location>
</feature>
<evidence type="ECO:0000259" key="4">
    <source>
        <dbReference type="Pfam" id="PF00881"/>
    </source>
</evidence>
<sequence>MSEEIPLLDGIMTTRAMRRFSNEPVSDDDVWTCLRAAVQAPSGGNIQPYQFLVVRDPETRLALANLYRQAWERYEKVIAPADFPSEEARTAWERNNRATAHLAANLEHVPVLVLVLMPGIDMTVHDDDGPMPVGPTHASVYPAVQNFILAARSLGLGTALTTLHRIYEDEVRDLCGIPDRYEVLALLPLGHPTGRWGVAPRGRPAERITSWDRFGEKRPL</sequence>
<protein>
    <recommendedName>
        <fullName evidence="4">Nitroreductase domain-containing protein</fullName>
    </recommendedName>
</protein>
<dbReference type="PANTHER" id="PTHR23026">
    <property type="entry name" value="NADPH NITROREDUCTASE"/>
    <property type="match status" value="1"/>
</dbReference>
<reference evidence="5" key="1">
    <citation type="submission" date="2018-05" db="EMBL/GenBank/DDBJ databases">
        <authorList>
            <person name="Lanie J.A."/>
            <person name="Ng W.-L."/>
            <person name="Kazmierczak K.M."/>
            <person name="Andrzejewski T.M."/>
            <person name="Davidsen T.M."/>
            <person name="Wayne K.J."/>
            <person name="Tettelin H."/>
            <person name="Glass J.I."/>
            <person name="Rusch D."/>
            <person name="Podicherti R."/>
            <person name="Tsui H.-C.T."/>
            <person name="Winkler M.E."/>
        </authorList>
    </citation>
    <scope>NUCLEOTIDE SEQUENCE</scope>
</reference>
<name>A0A381U7C3_9ZZZZ</name>
<keyword evidence="3" id="KW-0560">Oxidoreductase</keyword>
<dbReference type="InterPro" id="IPR000415">
    <property type="entry name" value="Nitroreductase-like"/>
</dbReference>
<evidence type="ECO:0000256" key="2">
    <source>
        <dbReference type="ARBA" id="ARBA00022643"/>
    </source>
</evidence>
<dbReference type="AlphaFoldDB" id="A0A381U7C3"/>
<dbReference type="CDD" id="cd02062">
    <property type="entry name" value="Nitro_FMN_reductase"/>
    <property type="match status" value="1"/>
</dbReference>
<gene>
    <name evidence="5" type="ORF">METZ01_LOCUS76758</name>
</gene>
<evidence type="ECO:0000256" key="1">
    <source>
        <dbReference type="ARBA" id="ARBA00022630"/>
    </source>
</evidence>
<dbReference type="SUPFAM" id="SSF55469">
    <property type="entry name" value="FMN-dependent nitroreductase-like"/>
    <property type="match status" value="1"/>
</dbReference>
<keyword evidence="1" id="KW-0285">Flavoprotein</keyword>
<evidence type="ECO:0000313" key="5">
    <source>
        <dbReference type="EMBL" id="SVA23904.1"/>
    </source>
</evidence>
<dbReference type="PANTHER" id="PTHR23026:SF90">
    <property type="entry name" value="IODOTYROSINE DEIODINASE 1"/>
    <property type="match status" value="1"/>
</dbReference>
<evidence type="ECO:0000256" key="3">
    <source>
        <dbReference type="ARBA" id="ARBA00023002"/>
    </source>
</evidence>
<dbReference type="InterPro" id="IPR029479">
    <property type="entry name" value="Nitroreductase"/>
</dbReference>
<proteinExistence type="predicted"/>
<dbReference type="Gene3D" id="3.40.109.10">
    <property type="entry name" value="NADH Oxidase"/>
    <property type="match status" value="1"/>
</dbReference>
<organism evidence="5">
    <name type="scientific">marine metagenome</name>
    <dbReference type="NCBI Taxonomy" id="408172"/>
    <lineage>
        <taxon>unclassified sequences</taxon>
        <taxon>metagenomes</taxon>
        <taxon>ecological metagenomes</taxon>
    </lineage>
</organism>
<dbReference type="EMBL" id="UINC01005845">
    <property type="protein sequence ID" value="SVA23904.1"/>
    <property type="molecule type" value="Genomic_DNA"/>
</dbReference>
<dbReference type="GO" id="GO:0016491">
    <property type="term" value="F:oxidoreductase activity"/>
    <property type="evidence" value="ECO:0007669"/>
    <property type="project" value="UniProtKB-KW"/>
</dbReference>